<accession>A0ABP0ZUP0</accession>
<evidence type="ECO:0000256" key="1">
    <source>
        <dbReference type="ARBA" id="ARBA00004123"/>
    </source>
</evidence>
<keyword evidence="7 9" id="KW-0539">Nucleus</keyword>
<dbReference type="InterPro" id="IPR048338">
    <property type="entry name" value="Mediator_Med16"/>
</dbReference>
<evidence type="ECO:0000259" key="10">
    <source>
        <dbReference type="Pfam" id="PF11635"/>
    </source>
</evidence>
<name>A0ABP0ZUP0_9ASCO</name>
<comment type="subunit">
    <text evidence="9">Component of the Mediator complex.</text>
</comment>
<dbReference type="GeneID" id="92211280"/>
<evidence type="ECO:0000256" key="4">
    <source>
        <dbReference type="ARBA" id="ARBA00023015"/>
    </source>
</evidence>
<evidence type="ECO:0000259" key="11">
    <source>
        <dbReference type="Pfam" id="PF20719"/>
    </source>
</evidence>
<evidence type="ECO:0000313" key="13">
    <source>
        <dbReference type="Proteomes" id="UP001497383"/>
    </source>
</evidence>
<evidence type="ECO:0000256" key="5">
    <source>
        <dbReference type="ARBA" id="ARBA00023159"/>
    </source>
</evidence>
<dbReference type="Pfam" id="PF11635">
    <property type="entry name" value="Med16_N"/>
    <property type="match status" value="1"/>
</dbReference>
<comment type="subcellular location">
    <subcellularLocation>
        <location evidence="1 9">Nucleus</location>
    </subcellularLocation>
</comment>
<evidence type="ECO:0000256" key="6">
    <source>
        <dbReference type="ARBA" id="ARBA00023163"/>
    </source>
</evidence>
<comment type="similarity">
    <text evidence="2 9">Belongs to the Mediator complex subunit 16 family.</text>
</comment>
<keyword evidence="5 9" id="KW-0010">Activator</keyword>
<organism evidence="12 13">
    <name type="scientific">Lodderomyces beijingensis</name>
    <dbReference type="NCBI Taxonomy" id="1775926"/>
    <lineage>
        <taxon>Eukaryota</taxon>
        <taxon>Fungi</taxon>
        <taxon>Dikarya</taxon>
        <taxon>Ascomycota</taxon>
        <taxon>Saccharomycotina</taxon>
        <taxon>Pichiomycetes</taxon>
        <taxon>Debaryomycetaceae</taxon>
        <taxon>Candida/Lodderomyces clade</taxon>
        <taxon>Lodderomyces</taxon>
    </lineage>
</organism>
<evidence type="ECO:0000256" key="8">
    <source>
        <dbReference type="ARBA" id="ARBA00032015"/>
    </source>
</evidence>
<dbReference type="PANTHER" id="PTHR13224:SF6">
    <property type="entry name" value="MEDIATOR OF RNA POLYMERASE II TRANSCRIPTION SUBUNIT 16"/>
    <property type="match status" value="1"/>
</dbReference>
<dbReference type="EMBL" id="OZ022412">
    <property type="protein sequence ID" value="CAK9442341.1"/>
    <property type="molecule type" value="Genomic_DNA"/>
</dbReference>
<evidence type="ECO:0000256" key="9">
    <source>
        <dbReference type="RuleBase" id="RU364149"/>
    </source>
</evidence>
<dbReference type="Pfam" id="PF20719">
    <property type="entry name" value="Med16_C"/>
    <property type="match status" value="1"/>
</dbReference>
<gene>
    <name evidence="9" type="primary">MED16</name>
    <name evidence="12" type="ORF">LODBEIA_P60840</name>
</gene>
<evidence type="ECO:0000313" key="12">
    <source>
        <dbReference type="EMBL" id="CAK9442341.1"/>
    </source>
</evidence>
<comment type="function">
    <text evidence="9">Component of the Mediator complex, a coactivator involved in the regulated transcription of nearly all RNA polymerase II-dependent genes. Mediator functions as a bridge to convey information from gene-specific regulatory proteins to the basal RNA polymerase II transcription machinery. Mediator is recruited to promoters by direct interactions with regulatory proteins and serves as a scaffold for the assembly of a functional preinitiation complex with RNA polymerase II and the general transcription factors.</text>
</comment>
<dbReference type="PANTHER" id="PTHR13224">
    <property type="entry name" value="THYROID HORMONE RECEPTOR-ASSOCIATED PROTEIN-RELATED"/>
    <property type="match status" value="1"/>
</dbReference>
<sequence>MNTNTLTNRYIADAQRASSLISWSKNGFIVYTPPTKTCEHNLLLTYLENVDKCWRLAKPQPIDVKLENSFLPEISLVSWSTLSLDLAVSDVYGNFYILMAGVGLLETKDSSPSYQLTSYNHMEMIYRDVINQDIKSPLNPGASIVAFKWLNIEKPQISNKPAALVTLESSYMYTYGVNQFSPYGVTHPIPTKQACLALRKNGLLMLYYQGEHKVEYHKASIQLVESDLVVIDKASMGFTNDGQVIVSAWDSLSDDIVTYSITIDWGFLVKSAKRQKSDPHYHTAKENQTAPTLTLREIHRMRPLQDLTSIDVISANAEKGSQMSILVSYGSTIYRHQLVEVAELISDGFLQLGNAAAKGAGAGAESSISSLKTVELVDTIQMQYPIRSIVSAASDLYTIIYSRKIDIVNNSTWSIIGDADFPPPTLSTMFDVGFDFPAIETDKPLIVAVSPNLTSLVYTTTYSNSLELTIKPLEKRSHLGFQPKELFATSAAFAYMHAFACYSNTCSDDLLLLIQSEIDRLRSLLSKQITEKVNVKLIVNKFILSLISESHKAINFQLDAFSKESVDKLLSNPPLQKLLSLQSVLGDANDNPVMSQIAWIVLNLRSVSFSVMFTLSTIYRQISKKTPAEDTMKDSSTRAEIIMSLIGNLAWFSDLLKLMSQQLVEITCFKRENLPVLPLILTKISRLFLLYAISSISKVHQLLKKLGGDLAESNKLYEPMKSALNRFFNITATMNLQPFEGFLKELDALIARENTKGNMKIDELKLILGEVAPELKTLVEQRWLLKDSKVDIFYNTDWVLDRRNKDSLRKVMIFGDKCRKCTRCAAVSLINDPLVFENFAIGLWTMVFQRTCICGNSWVNID</sequence>
<protein>
    <recommendedName>
        <fullName evidence="3 9">Mediator of RNA polymerase II transcription subunit 16</fullName>
    </recommendedName>
    <alternativeName>
        <fullName evidence="8 9">Mediator complex subunit 16</fullName>
    </alternativeName>
</protein>
<keyword evidence="6 9" id="KW-0804">Transcription</keyword>
<reference evidence="12 13" key="1">
    <citation type="submission" date="2024-03" db="EMBL/GenBank/DDBJ databases">
        <authorList>
            <person name="Brejova B."/>
        </authorList>
    </citation>
    <scope>NUCLEOTIDE SEQUENCE [LARGE SCALE GENOMIC DNA]</scope>
    <source>
        <strain evidence="12 13">CBS 14171</strain>
    </source>
</reference>
<feature type="domain" description="Mediator complex subunit 16 C-terminal" evidence="11">
    <location>
        <begin position="800"/>
        <end position="860"/>
    </location>
</feature>
<evidence type="ECO:0000256" key="3">
    <source>
        <dbReference type="ARBA" id="ARBA00019614"/>
    </source>
</evidence>
<evidence type="ECO:0000256" key="7">
    <source>
        <dbReference type="ARBA" id="ARBA00023242"/>
    </source>
</evidence>
<evidence type="ECO:0000256" key="2">
    <source>
        <dbReference type="ARBA" id="ARBA00006543"/>
    </source>
</evidence>
<keyword evidence="13" id="KW-1185">Reference proteome</keyword>
<proteinExistence type="inferred from homology"/>
<dbReference type="InterPro" id="IPR048339">
    <property type="entry name" value="Mediator_Med16_C"/>
</dbReference>
<keyword evidence="4 9" id="KW-0805">Transcription regulation</keyword>
<feature type="domain" description="Mediator complex subunit Med16 N-terminal" evidence="10">
    <location>
        <begin position="132"/>
        <end position="439"/>
    </location>
</feature>
<dbReference type="RefSeq" id="XP_066833022.1">
    <property type="nucleotide sequence ID" value="XM_066976488.1"/>
</dbReference>
<dbReference type="Proteomes" id="UP001497383">
    <property type="component" value="Chromosome 8"/>
</dbReference>
<dbReference type="InterPro" id="IPR021665">
    <property type="entry name" value="Mediator_Med16_N"/>
</dbReference>